<evidence type="ECO:0000256" key="3">
    <source>
        <dbReference type="ARBA" id="ARBA00008061"/>
    </source>
</evidence>
<name>A0A540X585_9BACT</name>
<dbReference type="CDD" id="cd02853">
    <property type="entry name" value="E_set_MTHase_like_N"/>
    <property type="match status" value="1"/>
</dbReference>
<evidence type="ECO:0000256" key="14">
    <source>
        <dbReference type="PIRNR" id="PIRNR006337"/>
    </source>
</evidence>
<evidence type="ECO:0000256" key="6">
    <source>
        <dbReference type="ARBA" id="ARBA00022490"/>
    </source>
</evidence>
<accession>A0A540X585</accession>
<evidence type="ECO:0000256" key="15">
    <source>
        <dbReference type="PIRSR" id="PIRSR006337-1"/>
    </source>
</evidence>
<evidence type="ECO:0000256" key="16">
    <source>
        <dbReference type="PIRSR" id="PIRSR006337-3"/>
    </source>
</evidence>
<keyword evidence="9 14" id="KW-0326">Glycosidase</keyword>
<dbReference type="SMART" id="SM00642">
    <property type="entry name" value="Aamy"/>
    <property type="match status" value="1"/>
</dbReference>
<evidence type="ECO:0000256" key="8">
    <source>
        <dbReference type="ARBA" id="ARBA00023277"/>
    </source>
</evidence>
<dbReference type="NCBIfam" id="TIGR02402">
    <property type="entry name" value="trehalose_TreZ"/>
    <property type="match status" value="1"/>
</dbReference>
<dbReference type="Gene3D" id="3.20.20.80">
    <property type="entry name" value="Glycosidases"/>
    <property type="match status" value="1"/>
</dbReference>
<dbReference type="InterPro" id="IPR044901">
    <property type="entry name" value="Trehalose_TreZ_E-set_sf"/>
</dbReference>
<dbReference type="InterPro" id="IPR006047">
    <property type="entry name" value="GH13_cat_dom"/>
</dbReference>
<dbReference type="GO" id="GO:0005737">
    <property type="term" value="C:cytoplasm"/>
    <property type="evidence" value="ECO:0007669"/>
    <property type="project" value="UniProtKB-SubCell"/>
</dbReference>
<reference evidence="18 19" key="1">
    <citation type="submission" date="2019-06" db="EMBL/GenBank/DDBJ databases">
        <authorList>
            <person name="Livingstone P."/>
            <person name="Whitworth D."/>
        </authorList>
    </citation>
    <scope>NUCLEOTIDE SEQUENCE [LARGE SCALE GENOMIC DNA]</scope>
    <source>
        <strain evidence="18 19">AM401</strain>
    </source>
</reference>
<evidence type="ECO:0000259" key="17">
    <source>
        <dbReference type="SMART" id="SM00642"/>
    </source>
</evidence>
<feature type="active site" description="Proton donor" evidence="15">
    <location>
        <position position="299"/>
    </location>
</feature>
<dbReference type="AlphaFoldDB" id="A0A540X585"/>
<feature type="domain" description="Glycosyl hydrolase family 13 catalytic" evidence="17">
    <location>
        <begin position="92"/>
        <end position="464"/>
    </location>
</feature>
<evidence type="ECO:0000313" key="19">
    <source>
        <dbReference type="Proteomes" id="UP000315369"/>
    </source>
</evidence>
<dbReference type="InterPro" id="IPR017853">
    <property type="entry name" value="GH"/>
</dbReference>
<organism evidence="18 19">
    <name type="scientific">Myxococcus llanfairpwllgwyngyllgogerychwyrndrobwllllantysiliogogogochensis</name>
    <dbReference type="NCBI Taxonomy" id="2590453"/>
    <lineage>
        <taxon>Bacteria</taxon>
        <taxon>Pseudomonadati</taxon>
        <taxon>Myxococcota</taxon>
        <taxon>Myxococcia</taxon>
        <taxon>Myxococcales</taxon>
        <taxon>Cystobacterineae</taxon>
        <taxon>Myxococcaceae</taxon>
        <taxon>Myxococcus</taxon>
    </lineage>
</organism>
<dbReference type="RefSeq" id="WP_141642397.1">
    <property type="nucleotide sequence ID" value="NZ_VIFM01000033.1"/>
</dbReference>
<evidence type="ECO:0000256" key="4">
    <source>
        <dbReference type="ARBA" id="ARBA00012268"/>
    </source>
</evidence>
<evidence type="ECO:0000256" key="9">
    <source>
        <dbReference type="ARBA" id="ARBA00023295"/>
    </source>
</evidence>
<evidence type="ECO:0000256" key="12">
    <source>
        <dbReference type="ARBA" id="ARBA00034013"/>
    </source>
</evidence>
<dbReference type="GO" id="GO:0033942">
    <property type="term" value="F:4-alpha-D-(1-&gt;4)-alpha-D-glucanotrehalose trehalohydrolase activity"/>
    <property type="evidence" value="ECO:0007669"/>
    <property type="project" value="UniProtKB-EC"/>
</dbReference>
<feature type="active site" description="Nucleophile" evidence="15">
    <location>
        <position position="264"/>
    </location>
</feature>
<evidence type="ECO:0000256" key="11">
    <source>
        <dbReference type="ARBA" id="ARBA00033284"/>
    </source>
</evidence>
<dbReference type="EC" id="3.2.1.141" evidence="4 13"/>
<dbReference type="PIRSF" id="PIRSF006337">
    <property type="entry name" value="Trehalose_TreZ"/>
    <property type="match status" value="1"/>
</dbReference>
<dbReference type="InterPro" id="IPR014756">
    <property type="entry name" value="Ig_E-set"/>
</dbReference>
<keyword evidence="19" id="KW-1185">Reference proteome</keyword>
<dbReference type="Pfam" id="PF00128">
    <property type="entry name" value="Alpha-amylase"/>
    <property type="match status" value="1"/>
</dbReference>
<keyword evidence="6" id="KW-0963">Cytoplasm</keyword>
<dbReference type="Gene3D" id="1.10.10.760">
    <property type="entry name" value="E-set domains of sugar-utilizing enzymes"/>
    <property type="match status" value="1"/>
</dbReference>
<evidence type="ECO:0000256" key="13">
    <source>
        <dbReference type="NCBIfam" id="TIGR02402"/>
    </source>
</evidence>
<sequence length="634" mass="70694">MKWRGSLGARPAGGDSTHFRVWAPRRRSVEVVVKGGSRPLPLVGDAQGYFEAVHPVAVGALYKYRLDSSEEFPDPASRFQPEGPHGFSEVVDAHSHSWTDGDWKGVSSIRGQVLYELHLGTFTPEGTYKAAIAKLPLLKELGVTCLELMPLHTFPGRFNWGYDGAQLFAPSGQYGRPEDLRAFVEAAHALGLGVLVDVVYNHLGPDGNYLAQYSPDYFTRKYENEWGEPTNFDDGAAAGPSRDFFIQNACAWVAEYHFDGLRLDATQALYDDGPCHIVQELTRAVREAAAGRGVLVIAENEPQDELCVRSVERGGWGTDALWVDDFHHSARVAATGRAEAYLQDYRGTAQELLSCALRNSLYQGQYYRWQKKARGSPLLRVPASACVFYLQNHDQLANMLQGQRLHRICGERLARALTTLWLLLPQTPLLFMGQEWFANSPFFYFVDHKPELQPLVRKGRDQFLGQFESARHALEHEGYVEHVDEKAFTLSRLDWSERERHTGPLTLHRELLRLRREDPVLARQDSGQLTGAVLSPLALVLRYSGGEQEGDRLLLVNLGGELELSPCPEPLLAPPRDEGWRLGLSSEEVRFGGAGSCSLESLRVETSWRVPGMTALWMTSTGRSGQGLGPRKVG</sequence>
<dbReference type="InterPro" id="IPR013783">
    <property type="entry name" value="Ig-like_fold"/>
</dbReference>
<dbReference type="Gene3D" id="2.60.40.10">
    <property type="entry name" value="Immunoglobulins"/>
    <property type="match status" value="1"/>
</dbReference>
<keyword evidence="7 14" id="KW-0378">Hydrolase</keyword>
<dbReference type="PANTHER" id="PTHR43651:SF11">
    <property type="entry name" value="MALTO-OLIGOSYLTREHALOSE TREHALOHYDROLASE"/>
    <property type="match status" value="1"/>
</dbReference>
<comment type="subcellular location">
    <subcellularLocation>
        <location evidence="1 15">Cytoplasm</location>
    </subcellularLocation>
</comment>
<comment type="pathway">
    <text evidence="2 14">Glycan biosynthesis; trehalose biosynthesis.</text>
</comment>
<dbReference type="UniPathway" id="UPA00299"/>
<proteinExistence type="inferred from homology"/>
<dbReference type="Proteomes" id="UP000315369">
    <property type="component" value="Unassembled WGS sequence"/>
</dbReference>
<dbReference type="OrthoDB" id="9800174at2"/>
<dbReference type="EMBL" id="VIFM01000033">
    <property type="protein sequence ID" value="TQF15884.1"/>
    <property type="molecule type" value="Genomic_DNA"/>
</dbReference>
<dbReference type="GO" id="GO:0005992">
    <property type="term" value="P:trehalose biosynthetic process"/>
    <property type="evidence" value="ECO:0007669"/>
    <property type="project" value="UniProtKB-UniRule"/>
</dbReference>
<evidence type="ECO:0000256" key="7">
    <source>
        <dbReference type="ARBA" id="ARBA00022801"/>
    </source>
</evidence>
<dbReference type="SUPFAM" id="SSF81296">
    <property type="entry name" value="E set domains"/>
    <property type="match status" value="1"/>
</dbReference>
<evidence type="ECO:0000256" key="5">
    <source>
        <dbReference type="ARBA" id="ARBA00015938"/>
    </source>
</evidence>
<evidence type="ECO:0000256" key="2">
    <source>
        <dbReference type="ARBA" id="ARBA00005199"/>
    </source>
</evidence>
<evidence type="ECO:0000313" key="18">
    <source>
        <dbReference type="EMBL" id="TQF15884.1"/>
    </source>
</evidence>
<keyword evidence="8" id="KW-0119">Carbohydrate metabolism</keyword>
<gene>
    <name evidence="18" type="primary">treZ</name>
    <name evidence="18" type="ORF">FJV41_10975</name>
</gene>
<dbReference type="InterPro" id="IPR012768">
    <property type="entry name" value="Trehalose_TreZ"/>
</dbReference>
<protein>
    <recommendedName>
        <fullName evidence="5 13">Malto-oligosyltrehalose trehalohydrolase</fullName>
        <shortName evidence="14">MTHase</shortName>
        <ecNumber evidence="4 13">3.2.1.141</ecNumber>
    </recommendedName>
    <alternativeName>
        <fullName evidence="11 14">4-alpha-D-((1-&gt;4)-alpha-D-glucano)trehalose trehalohydrolase</fullName>
    </alternativeName>
    <alternativeName>
        <fullName evidence="10 14">Maltooligosyl trehalose trehalohydrolase</fullName>
    </alternativeName>
</protein>
<comment type="similarity">
    <text evidence="3 14">Belongs to the glycosyl hydrolase 13 family.</text>
</comment>
<evidence type="ECO:0000256" key="10">
    <source>
        <dbReference type="ARBA" id="ARBA00032057"/>
    </source>
</evidence>
<evidence type="ECO:0000256" key="1">
    <source>
        <dbReference type="ARBA" id="ARBA00004496"/>
    </source>
</evidence>
<comment type="caution">
    <text evidence="18">The sequence shown here is derived from an EMBL/GenBank/DDBJ whole genome shotgun (WGS) entry which is preliminary data.</text>
</comment>
<feature type="site" description="Transition state stabilizer" evidence="16">
    <location>
        <position position="394"/>
    </location>
</feature>
<dbReference type="CDD" id="cd11325">
    <property type="entry name" value="AmyAc_GTHase"/>
    <property type="match status" value="1"/>
</dbReference>
<dbReference type="PANTHER" id="PTHR43651">
    <property type="entry name" value="1,4-ALPHA-GLUCAN-BRANCHING ENZYME"/>
    <property type="match status" value="1"/>
</dbReference>
<comment type="catalytic activity">
    <reaction evidence="12 14">
        <text>hydrolysis of (1-&gt;4)-alpha-D-glucosidic linkage in 4-alpha-D-[(1-&gt;4)-alpha-D-glucanosyl]n trehalose to yield trehalose and (1-&gt;4)-alpha-D-glucan.</text>
        <dbReference type="EC" id="3.2.1.141"/>
    </reaction>
</comment>
<dbReference type="SUPFAM" id="SSF51445">
    <property type="entry name" value="(Trans)glycosidases"/>
    <property type="match status" value="1"/>
</dbReference>